<name>A0A3P1SHX4_9GAMM</name>
<dbReference type="InterPro" id="IPR009078">
    <property type="entry name" value="Ferritin-like_SF"/>
</dbReference>
<evidence type="ECO:0000256" key="6">
    <source>
        <dbReference type="PIRSR" id="PIRSR601519-1"/>
    </source>
</evidence>
<dbReference type="AlphaFoldDB" id="A0A3P1SHX4"/>
<dbReference type="PANTHER" id="PTHR11431">
    <property type="entry name" value="FERRITIN"/>
    <property type="match status" value="1"/>
</dbReference>
<accession>A0A3P1SHX4</accession>
<evidence type="ECO:0000256" key="3">
    <source>
        <dbReference type="ARBA" id="ARBA00022723"/>
    </source>
</evidence>
<keyword evidence="10" id="KW-1185">Reference proteome</keyword>
<dbReference type="GO" id="GO:0005829">
    <property type="term" value="C:cytosol"/>
    <property type="evidence" value="ECO:0007669"/>
    <property type="project" value="TreeGrafter"/>
</dbReference>
<evidence type="ECO:0000259" key="8">
    <source>
        <dbReference type="PROSITE" id="PS50905"/>
    </source>
</evidence>
<dbReference type="GO" id="GO:0008199">
    <property type="term" value="F:ferric iron binding"/>
    <property type="evidence" value="ECO:0007669"/>
    <property type="project" value="InterPro"/>
</dbReference>
<dbReference type="GO" id="GO:0004322">
    <property type="term" value="F:ferroxidase activity"/>
    <property type="evidence" value="ECO:0007669"/>
    <property type="project" value="TreeGrafter"/>
</dbReference>
<dbReference type="GO" id="GO:0042802">
    <property type="term" value="F:identical protein binding"/>
    <property type="evidence" value="ECO:0007669"/>
    <property type="project" value="UniProtKB-ARBA"/>
</dbReference>
<evidence type="ECO:0000313" key="9">
    <source>
        <dbReference type="EMBL" id="RRC96738.1"/>
    </source>
</evidence>
<dbReference type="FunFam" id="1.20.1260.10:FF:000001">
    <property type="entry name" value="Non-heme ferritin"/>
    <property type="match status" value="1"/>
</dbReference>
<evidence type="ECO:0000256" key="2">
    <source>
        <dbReference type="ARBA" id="ARBA00022434"/>
    </source>
</evidence>
<dbReference type="InterPro" id="IPR009040">
    <property type="entry name" value="Ferritin-like_diiron"/>
</dbReference>
<dbReference type="OrthoDB" id="9801481at2"/>
<dbReference type="InterPro" id="IPR008331">
    <property type="entry name" value="Ferritin_DPS_dom"/>
</dbReference>
<dbReference type="EMBL" id="RQXV01000018">
    <property type="protein sequence ID" value="RRC96738.1"/>
    <property type="molecule type" value="Genomic_DNA"/>
</dbReference>
<dbReference type="InterPro" id="IPR012347">
    <property type="entry name" value="Ferritin-like"/>
</dbReference>
<dbReference type="PROSITE" id="PS50905">
    <property type="entry name" value="FERRITIN_LIKE"/>
    <property type="match status" value="1"/>
</dbReference>
<keyword evidence="3 6" id="KW-0479">Metal-binding</keyword>
<dbReference type="EC" id="1.16.3.2" evidence="7"/>
<evidence type="ECO:0000313" key="10">
    <source>
        <dbReference type="Proteomes" id="UP000267535"/>
    </source>
</evidence>
<dbReference type="InterPro" id="IPR001519">
    <property type="entry name" value="Ferritin"/>
</dbReference>
<evidence type="ECO:0000256" key="4">
    <source>
        <dbReference type="ARBA" id="ARBA00023002"/>
    </source>
</evidence>
<organism evidence="9 10">
    <name type="scientific">Amphritea balenae</name>
    <dbReference type="NCBI Taxonomy" id="452629"/>
    <lineage>
        <taxon>Bacteria</taxon>
        <taxon>Pseudomonadati</taxon>
        <taxon>Pseudomonadota</taxon>
        <taxon>Gammaproteobacteria</taxon>
        <taxon>Oceanospirillales</taxon>
        <taxon>Oceanospirillaceae</taxon>
        <taxon>Amphritea</taxon>
    </lineage>
</organism>
<dbReference type="GO" id="GO:0006826">
    <property type="term" value="P:iron ion transport"/>
    <property type="evidence" value="ECO:0007669"/>
    <property type="project" value="InterPro"/>
</dbReference>
<dbReference type="RefSeq" id="WP_124928041.1">
    <property type="nucleotide sequence ID" value="NZ_RQXV01000018.1"/>
</dbReference>
<keyword evidence="4" id="KW-0560">Oxidoreductase</keyword>
<dbReference type="Pfam" id="PF00210">
    <property type="entry name" value="Ferritin"/>
    <property type="match status" value="1"/>
</dbReference>
<comment type="caution">
    <text evidence="9">The sequence shown here is derived from an EMBL/GenBank/DDBJ whole genome shotgun (WGS) entry which is preliminary data.</text>
</comment>
<dbReference type="PANTHER" id="PTHR11431:SF127">
    <property type="entry name" value="BACTERIAL NON-HEME FERRITIN"/>
    <property type="match status" value="1"/>
</dbReference>
<dbReference type="InterPro" id="IPR041719">
    <property type="entry name" value="Ferritin_prok"/>
</dbReference>
<comment type="catalytic activity">
    <reaction evidence="7">
        <text>4 Fe(2+) + O2 + 6 H2O = 4 iron(III) oxide-hydroxide + 12 H(+)</text>
        <dbReference type="Rhea" id="RHEA:11972"/>
        <dbReference type="ChEBI" id="CHEBI:15377"/>
        <dbReference type="ChEBI" id="CHEBI:15378"/>
        <dbReference type="ChEBI" id="CHEBI:15379"/>
        <dbReference type="ChEBI" id="CHEBI:29033"/>
        <dbReference type="ChEBI" id="CHEBI:78619"/>
        <dbReference type="EC" id="1.16.3.2"/>
    </reaction>
</comment>
<evidence type="ECO:0000256" key="5">
    <source>
        <dbReference type="ARBA" id="ARBA00023004"/>
    </source>
</evidence>
<feature type="binding site" evidence="6">
    <location>
        <position position="50"/>
    </location>
    <ligand>
        <name>Fe cation</name>
        <dbReference type="ChEBI" id="CHEBI:24875"/>
        <label>1</label>
    </ligand>
</feature>
<dbReference type="GO" id="GO:0006879">
    <property type="term" value="P:intracellular iron ion homeostasis"/>
    <property type="evidence" value="ECO:0007669"/>
    <property type="project" value="UniProtKB-KW"/>
</dbReference>
<proteinExistence type="inferred from homology"/>
<keyword evidence="2 7" id="KW-0409">Iron storage</keyword>
<dbReference type="Gene3D" id="1.20.1260.10">
    <property type="match status" value="1"/>
</dbReference>
<dbReference type="NCBIfam" id="NF007638">
    <property type="entry name" value="PRK10304.1"/>
    <property type="match status" value="1"/>
</dbReference>
<comment type="function">
    <text evidence="7">Iron-storage protein.</text>
</comment>
<feature type="domain" description="Ferritin-like diiron" evidence="8">
    <location>
        <begin position="1"/>
        <end position="145"/>
    </location>
</feature>
<dbReference type="CDD" id="cd01055">
    <property type="entry name" value="Nonheme_Ferritin"/>
    <property type="match status" value="1"/>
</dbReference>
<keyword evidence="5 6" id="KW-0408">Iron</keyword>
<feature type="binding site" evidence="6">
    <location>
        <position position="94"/>
    </location>
    <ligand>
        <name>Fe cation</name>
        <dbReference type="ChEBI" id="CHEBI:24875"/>
        <label>1</label>
    </ligand>
</feature>
<dbReference type="SUPFAM" id="SSF47240">
    <property type="entry name" value="Ferritin-like"/>
    <property type="match status" value="1"/>
</dbReference>
<evidence type="ECO:0000256" key="7">
    <source>
        <dbReference type="RuleBase" id="RU361145"/>
    </source>
</evidence>
<keyword evidence="7" id="KW-0963">Cytoplasm</keyword>
<feature type="binding site" evidence="6">
    <location>
        <position position="127"/>
    </location>
    <ligand>
        <name>Fe cation</name>
        <dbReference type="ChEBI" id="CHEBI:24875"/>
        <label>1</label>
    </ligand>
</feature>
<evidence type="ECO:0000256" key="1">
    <source>
        <dbReference type="ARBA" id="ARBA00006950"/>
    </source>
</evidence>
<feature type="binding site" evidence="6">
    <location>
        <position position="53"/>
    </location>
    <ligand>
        <name>Fe cation</name>
        <dbReference type="ChEBI" id="CHEBI:24875"/>
        <label>1</label>
    </ligand>
</feature>
<reference evidence="9 10" key="1">
    <citation type="submission" date="2018-11" db="EMBL/GenBank/DDBJ databases">
        <title>The draft genome sequence of Amphritea balenae JAMM 1525T.</title>
        <authorList>
            <person name="Fang Z."/>
            <person name="Zhang Y."/>
            <person name="Han X."/>
        </authorList>
    </citation>
    <scope>NUCLEOTIDE SEQUENCE [LARGE SCALE GENOMIC DNA]</scope>
    <source>
        <strain evidence="9 10">JAMM 1525</strain>
    </source>
</reference>
<protein>
    <recommendedName>
        <fullName evidence="7">Ferritin</fullName>
        <ecNumber evidence="7">1.16.3.2</ecNumber>
    </recommendedName>
</protein>
<dbReference type="GO" id="GO:0008198">
    <property type="term" value="F:ferrous iron binding"/>
    <property type="evidence" value="ECO:0007669"/>
    <property type="project" value="TreeGrafter"/>
</dbReference>
<feature type="binding site" evidence="6">
    <location>
        <position position="17"/>
    </location>
    <ligand>
        <name>Fe cation</name>
        <dbReference type="ChEBI" id="CHEBI:24875"/>
        <label>1</label>
    </ligand>
</feature>
<gene>
    <name evidence="9" type="ORF">EHS89_20495</name>
</gene>
<sequence>MLSSSMLEKLNNQINLEFFSSNMYLQMSSWAESKGFEGCAAFLALHADEEMQHMKRLFTYVNETGGMARIGAIEAPIEEFDSIKDLFEKVYEHECLITSEINGLAHAAFTNQDYSTFNFLQWYVAEQHEEEKLFKGILDKIEIIGEDGKGLFFIDKEIGQMAKGEFSSVMEADNSPA</sequence>
<dbReference type="Proteomes" id="UP000267535">
    <property type="component" value="Unassembled WGS sequence"/>
</dbReference>
<comment type="similarity">
    <text evidence="1 7">Belongs to the ferritin family. Prokaryotic subfamily.</text>
</comment>
<comment type="subcellular location">
    <subcellularLocation>
        <location evidence="7">Cytoplasm</location>
    </subcellularLocation>
</comment>